<sequence>MKRSTLKSSGTTRKTVTKSSSTGPTPAVRHTVRERDRNTCVVCGVIVTGRPASIHHRRNRGMGGSSDPRINDVTNLVIACGDGTSGCHGILTNRPWEIDAEKHGWIIGRNSVADPALVPVLVAWLGWCLPTPDGRWEPTDSPLLPACLQPKDDGGRCGICRVDLALQAADPRYGSPSDLWESP</sequence>
<evidence type="ECO:0000313" key="2">
    <source>
        <dbReference type="EMBL" id="MFC3985486.1"/>
    </source>
</evidence>
<accession>A0ABV8FA40</accession>
<evidence type="ECO:0000256" key="1">
    <source>
        <dbReference type="SAM" id="MobiDB-lite"/>
    </source>
</evidence>
<dbReference type="Proteomes" id="UP001595698">
    <property type="component" value="Unassembled WGS sequence"/>
</dbReference>
<proteinExistence type="predicted"/>
<feature type="compositionally biased region" description="Low complexity" evidence="1">
    <location>
        <begin position="7"/>
        <end position="22"/>
    </location>
</feature>
<keyword evidence="2" id="KW-0378">Hydrolase</keyword>
<dbReference type="InterPro" id="IPR003615">
    <property type="entry name" value="HNH_nuc"/>
</dbReference>
<protein>
    <submittedName>
        <fullName evidence="2">HNH endonuclease</fullName>
    </submittedName>
</protein>
<dbReference type="CDD" id="cd00085">
    <property type="entry name" value="HNHc"/>
    <property type="match status" value="1"/>
</dbReference>
<comment type="caution">
    <text evidence="2">The sequence shown here is derived from an EMBL/GenBank/DDBJ whole genome shotgun (WGS) entry which is preliminary data.</text>
</comment>
<reference evidence="3" key="1">
    <citation type="journal article" date="2019" name="Int. J. Syst. Evol. Microbiol.">
        <title>The Global Catalogue of Microorganisms (GCM) 10K type strain sequencing project: providing services to taxonomists for standard genome sequencing and annotation.</title>
        <authorList>
            <consortium name="The Broad Institute Genomics Platform"/>
            <consortium name="The Broad Institute Genome Sequencing Center for Infectious Disease"/>
            <person name="Wu L."/>
            <person name="Ma J."/>
        </authorList>
    </citation>
    <scope>NUCLEOTIDE SEQUENCE [LARGE SCALE GENOMIC DNA]</scope>
    <source>
        <strain evidence="3">TBRC 7912</strain>
    </source>
</reference>
<dbReference type="GO" id="GO:0004519">
    <property type="term" value="F:endonuclease activity"/>
    <property type="evidence" value="ECO:0007669"/>
    <property type="project" value="UniProtKB-KW"/>
</dbReference>
<keyword evidence="2" id="KW-0540">Nuclease</keyword>
<dbReference type="Gene3D" id="1.10.30.50">
    <property type="match status" value="1"/>
</dbReference>
<evidence type="ECO:0000313" key="3">
    <source>
        <dbReference type="Proteomes" id="UP001595698"/>
    </source>
</evidence>
<dbReference type="EMBL" id="JBHSBC010000047">
    <property type="protein sequence ID" value="MFC3985486.1"/>
    <property type="molecule type" value="Genomic_DNA"/>
</dbReference>
<organism evidence="2 3">
    <name type="scientific">Streptosporangium jomthongense</name>
    <dbReference type="NCBI Taxonomy" id="1193683"/>
    <lineage>
        <taxon>Bacteria</taxon>
        <taxon>Bacillati</taxon>
        <taxon>Actinomycetota</taxon>
        <taxon>Actinomycetes</taxon>
        <taxon>Streptosporangiales</taxon>
        <taxon>Streptosporangiaceae</taxon>
        <taxon>Streptosporangium</taxon>
    </lineage>
</organism>
<dbReference type="RefSeq" id="WP_386195603.1">
    <property type="nucleotide sequence ID" value="NZ_JBHSBC010000047.1"/>
</dbReference>
<feature type="region of interest" description="Disordered" evidence="1">
    <location>
        <begin position="1"/>
        <end position="33"/>
    </location>
</feature>
<keyword evidence="2" id="KW-0255">Endonuclease</keyword>
<gene>
    <name evidence="2" type="ORF">ACFOYY_35520</name>
</gene>
<name>A0ABV8FA40_9ACTN</name>
<keyword evidence="3" id="KW-1185">Reference proteome</keyword>